<protein>
    <recommendedName>
        <fullName evidence="3">AMP-activated protein kinase glycogen-binding domain-containing protein</fullName>
    </recommendedName>
</protein>
<dbReference type="OrthoDB" id="531008at2759"/>
<feature type="region of interest" description="Disordered" evidence="2">
    <location>
        <begin position="191"/>
        <end position="216"/>
    </location>
</feature>
<accession>A0A1Q3D2D5</accession>
<evidence type="ECO:0000256" key="2">
    <source>
        <dbReference type="SAM" id="MobiDB-lite"/>
    </source>
</evidence>
<dbReference type="STRING" id="3775.A0A1Q3D2D5"/>
<reference evidence="5" key="1">
    <citation type="submission" date="2016-04" db="EMBL/GenBank/DDBJ databases">
        <title>Cephalotus genome sequencing.</title>
        <authorList>
            <person name="Fukushima K."/>
            <person name="Hasebe M."/>
            <person name="Fang X."/>
        </authorList>
    </citation>
    <scope>NUCLEOTIDE SEQUENCE [LARGE SCALE GENOMIC DNA]</scope>
    <source>
        <strain evidence="5">cv. St1</strain>
    </source>
</reference>
<gene>
    <name evidence="4" type="ORF">CFOL_v3_29893</name>
</gene>
<feature type="coiled-coil region" evidence="1">
    <location>
        <begin position="428"/>
        <end position="480"/>
    </location>
</feature>
<evidence type="ECO:0000313" key="4">
    <source>
        <dbReference type="EMBL" id="GAV86463.1"/>
    </source>
</evidence>
<evidence type="ECO:0000256" key="1">
    <source>
        <dbReference type="SAM" id="Coils"/>
    </source>
</evidence>
<dbReference type="PANTHER" id="PTHR47434:SF1">
    <property type="entry name" value="PROTEIN PTST HOMOLOG 2, CHLOROPLASTIC"/>
    <property type="match status" value="1"/>
</dbReference>
<dbReference type="InterPro" id="IPR014756">
    <property type="entry name" value="Ig_E-set"/>
</dbReference>
<comment type="caution">
    <text evidence="4">The sequence shown here is derived from an EMBL/GenBank/DDBJ whole genome shotgun (WGS) entry which is preliminary data.</text>
</comment>
<proteinExistence type="predicted"/>
<organism evidence="4 5">
    <name type="scientific">Cephalotus follicularis</name>
    <name type="common">Albany pitcher plant</name>
    <dbReference type="NCBI Taxonomy" id="3775"/>
    <lineage>
        <taxon>Eukaryota</taxon>
        <taxon>Viridiplantae</taxon>
        <taxon>Streptophyta</taxon>
        <taxon>Embryophyta</taxon>
        <taxon>Tracheophyta</taxon>
        <taxon>Spermatophyta</taxon>
        <taxon>Magnoliopsida</taxon>
        <taxon>eudicotyledons</taxon>
        <taxon>Gunneridae</taxon>
        <taxon>Pentapetalae</taxon>
        <taxon>rosids</taxon>
        <taxon>fabids</taxon>
        <taxon>Oxalidales</taxon>
        <taxon>Cephalotaceae</taxon>
        <taxon>Cephalotus</taxon>
    </lineage>
</organism>
<dbReference type="FunCoup" id="A0A1Q3D2D5">
    <property type="interactions" value="1626"/>
</dbReference>
<dbReference type="AlphaFoldDB" id="A0A1Q3D2D5"/>
<dbReference type="PANTHER" id="PTHR47434">
    <property type="entry name" value="PROTEIN PTST HOMOLOG 3, CHLOROPLASTIC"/>
    <property type="match status" value="1"/>
</dbReference>
<evidence type="ECO:0000313" key="5">
    <source>
        <dbReference type="Proteomes" id="UP000187406"/>
    </source>
</evidence>
<dbReference type="EMBL" id="BDDD01003916">
    <property type="protein sequence ID" value="GAV86463.1"/>
    <property type="molecule type" value="Genomic_DNA"/>
</dbReference>
<feature type="domain" description="AMP-activated protein kinase glycogen-binding" evidence="3">
    <location>
        <begin position="481"/>
        <end position="556"/>
    </location>
</feature>
<dbReference type="GO" id="GO:0009507">
    <property type="term" value="C:chloroplast"/>
    <property type="evidence" value="ECO:0007669"/>
    <property type="project" value="UniProtKB-ARBA"/>
</dbReference>
<evidence type="ECO:0000259" key="3">
    <source>
        <dbReference type="Pfam" id="PF16561"/>
    </source>
</evidence>
<dbReference type="Gene3D" id="2.60.40.10">
    <property type="entry name" value="Immunoglobulins"/>
    <property type="match status" value="1"/>
</dbReference>
<keyword evidence="5" id="KW-1185">Reference proteome</keyword>
<feature type="coiled-coil region" evidence="1">
    <location>
        <begin position="366"/>
        <end position="393"/>
    </location>
</feature>
<dbReference type="InterPro" id="IPR032640">
    <property type="entry name" value="AMPK1_CBM"/>
</dbReference>
<name>A0A1Q3D2D5_CEPFO</name>
<dbReference type="InterPro" id="IPR013783">
    <property type="entry name" value="Ig-like_fold"/>
</dbReference>
<dbReference type="InParanoid" id="A0A1Q3D2D5"/>
<dbReference type="Pfam" id="PF16561">
    <property type="entry name" value="AMPK1_CBM"/>
    <property type="match status" value="1"/>
</dbReference>
<feature type="compositionally biased region" description="Low complexity" evidence="2">
    <location>
        <begin position="192"/>
        <end position="207"/>
    </location>
</feature>
<dbReference type="Proteomes" id="UP000187406">
    <property type="component" value="Unassembled WGS sequence"/>
</dbReference>
<dbReference type="CDD" id="cd02859">
    <property type="entry name" value="E_set_AMPKbeta_like_N"/>
    <property type="match status" value="1"/>
</dbReference>
<keyword evidence="1" id="KW-0175">Coiled coil</keyword>
<dbReference type="SUPFAM" id="SSF81296">
    <property type="entry name" value="E set domains"/>
    <property type="match status" value="1"/>
</dbReference>
<sequence length="557" mass="62519">MVSLTTTSTQLIIFPQTFIEFNTRIFPSFLAFNTKRTANKREKFVSSSPAVARESGCGSLLGFVEIKRRDCKGLCGCKNRDWDGEFDLEAEILEFMRESEKPDLFPSKKDLVDGGRMDLVEAIVRHGGWLAFGWDLEEEEEEEEEEKEGRFGGNGFDVKNWDLKMIEEECINRADESSSLEDRERRNCGVLSFSDNSSGSASSSGRSLETANDDDSGIEGILSRLEKERNMNFVFGLRERGSSSHVQSNSGQHDWLGGISTDSTVIGLDGSRTASFNHRRGIVNDSGGQLSLNVSLSGSDSVRNSDKPEMWRAWSIQRAGLSNKDLKAAEISSNLTGLAMDVSVDDTLKISGNGSEPLYRKKEVNSSREEINHNQLRRRLQHLELELSSALRSMRSNIDEVKSQKGNGSSSDNYQAHPDAWEFQENEIMNARDKIRSMHAKLAVLEGKMALAIIDAQKMVEEKQKRIDDAHRALRLLRTACIVWPNSASEVLLAGSYDGWSTQRKMVKSSTGIFSLCLKLYPGRYEIKFIVDGEWRVDPLRPIVQHNGFENNLLMIT</sequence>